<keyword evidence="3 6" id="KW-0804">Transcription</keyword>
<dbReference type="GO" id="GO:0016251">
    <property type="term" value="F:RNA polymerase II general transcription initiation factor activity"/>
    <property type="evidence" value="ECO:0007669"/>
    <property type="project" value="TreeGrafter"/>
</dbReference>
<dbReference type="InParanoid" id="A0A0L0HKS7"/>
<dbReference type="Pfam" id="PF03540">
    <property type="entry name" value="TAF10"/>
    <property type="match status" value="1"/>
</dbReference>
<dbReference type="GO" id="GO:0005669">
    <property type="term" value="C:transcription factor TFIID complex"/>
    <property type="evidence" value="ECO:0007669"/>
    <property type="project" value="EnsemblFungi"/>
</dbReference>
<evidence type="ECO:0000313" key="9">
    <source>
        <dbReference type="Proteomes" id="UP000053201"/>
    </source>
</evidence>
<feature type="compositionally biased region" description="Basic and acidic residues" evidence="7">
    <location>
        <begin position="20"/>
        <end position="58"/>
    </location>
</feature>
<feature type="compositionally biased region" description="Acidic residues" evidence="7">
    <location>
        <begin position="59"/>
        <end position="79"/>
    </location>
</feature>
<dbReference type="PANTHER" id="PTHR21242">
    <property type="entry name" value="TRANSCRIPTION INITIATION FACTOR TFIID SUBUNIT 10"/>
    <property type="match status" value="1"/>
</dbReference>
<reference evidence="8 9" key="1">
    <citation type="submission" date="2009-08" db="EMBL/GenBank/DDBJ databases">
        <title>The Genome Sequence of Spizellomyces punctatus strain DAOM BR117.</title>
        <authorList>
            <consortium name="The Broad Institute Genome Sequencing Platform"/>
            <person name="Russ C."/>
            <person name="Cuomo C."/>
            <person name="Shea T."/>
            <person name="Young S.K."/>
            <person name="Zeng Q."/>
            <person name="Koehrsen M."/>
            <person name="Haas B."/>
            <person name="Borodovsky M."/>
            <person name="Guigo R."/>
            <person name="Alvarado L."/>
            <person name="Berlin A."/>
            <person name="Bochicchio J."/>
            <person name="Borenstein D."/>
            <person name="Chapman S."/>
            <person name="Chen Z."/>
            <person name="Engels R."/>
            <person name="Freedman E."/>
            <person name="Gellesch M."/>
            <person name="Goldberg J."/>
            <person name="Griggs A."/>
            <person name="Gujja S."/>
            <person name="Heiman D."/>
            <person name="Hepburn T."/>
            <person name="Howarth C."/>
            <person name="Jen D."/>
            <person name="Larson L."/>
            <person name="Lewis B."/>
            <person name="Mehta T."/>
            <person name="Park D."/>
            <person name="Pearson M."/>
            <person name="Roberts A."/>
            <person name="Saif S."/>
            <person name="Shenoy N."/>
            <person name="Sisk P."/>
            <person name="Stolte C."/>
            <person name="Sykes S."/>
            <person name="Thomson T."/>
            <person name="Walk T."/>
            <person name="White J."/>
            <person name="Yandava C."/>
            <person name="Burger G."/>
            <person name="Gray M.W."/>
            <person name="Holland P.W.H."/>
            <person name="King N."/>
            <person name="Lang F.B.F."/>
            <person name="Roger A.J."/>
            <person name="Ruiz-Trillo I."/>
            <person name="Lander E."/>
            <person name="Nusbaum C."/>
        </authorList>
    </citation>
    <scope>NUCLEOTIDE SEQUENCE [LARGE SCALE GENOMIC DNA]</scope>
    <source>
        <strain evidence="8 9">DAOM BR117</strain>
    </source>
</reference>
<dbReference type="FunCoup" id="A0A0L0HKS7">
    <property type="interactions" value="226"/>
</dbReference>
<dbReference type="GO" id="GO:1990841">
    <property type="term" value="F:promoter-specific chromatin binding"/>
    <property type="evidence" value="ECO:0007669"/>
    <property type="project" value="TreeGrafter"/>
</dbReference>
<dbReference type="RefSeq" id="XP_016609741.1">
    <property type="nucleotide sequence ID" value="XM_016751760.1"/>
</dbReference>
<evidence type="ECO:0000256" key="2">
    <source>
        <dbReference type="ARBA" id="ARBA00023015"/>
    </source>
</evidence>
<dbReference type="InterPro" id="IPR003923">
    <property type="entry name" value="TAF10"/>
</dbReference>
<organism evidence="8 9">
    <name type="scientific">Spizellomyces punctatus (strain DAOM BR117)</name>
    <dbReference type="NCBI Taxonomy" id="645134"/>
    <lineage>
        <taxon>Eukaryota</taxon>
        <taxon>Fungi</taxon>
        <taxon>Fungi incertae sedis</taxon>
        <taxon>Chytridiomycota</taxon>
        <taxon>Chytridiomycota incertae sedis</taxon>
        <taxon>Chytridiomycetes</taxon>
        <taxon>Spizellomycetales</taxon>
        <taxon>Spizellomycetaceae</taxon>
        <taxon>Spizellomyces</taxon>
    </lineage>
</organism>
<dbReference type="AlphaFoldDB" id="A0A0L0HKS7"/>
<evidence type="ECO:0000313" key="8">
    <source>
        <dbReference type="EMBL" id="KND01702.1"/>
    </source>
</evidence>
<comment type="subcellular location">
    <subcellularLocation>
        <location evidence="1 6">Nucleus</location>
    </subcellularLocation>
</comment>
<accession>A0A0L0HKS7</accession>
<feature type="region of interest" description="Disordered" evidence="7">
    <location>
        <begin position="1"/>
        <end position="94"/>
    </location>
</feature>
<gene>
    <name evidence="8" type="ORF">SPPG_03497</name>
</gene>
<dbReference type="OMA" id="GFECDDV"/>
<dbReference type="GO" id="GO:0006367">
    <property type="term" value="P:transcription initiation at RNA polymerase II promoter"/>
    <property type="evidence" value="ECO:0007669"/>
    <property type="project" value="TreeGrafter"/>
</dbReference>
<keyword evidence="2 6" id="KW-0805">Transcription regulation</keyword>
<dbReference type="Proteomes" id="UP000053201">
    <property type="component" value="Unassembled WGS sequence"/>
</dbReference>
<keyword evidence="4 6" id="KW-0539">Nucleus</keyword>
<dbReference type="VEuPathDB" id="FungiDB:SPPG_03497"/>
<dbReference type="EMBL" id="KQ257454">
    <property type="protein sequence ID" value="KND01702.1"/>
    <property type="molecule type" value="Genomic_DNA"/>
</dbReference>
<evidence type="ECO:0000256" key="4">
    <source>
        <dbReference type="ARBA" id="ARBA00023242"/>
    </source>
</evidence>
<evidence type="ECO:0000256" key="5">
    <source>
        <dbReference type="ARBA" id="ARBA00025730"/>
    </source>
</evidence>
<dbReference type="PRINTS" id="PR01443">
    <property type="entry name" value="TFIID30KDSUB"/>
</dbReference>
<protein>
    <recommendedName>
        <fullName evidence="6">Transcription initiation factor TFIID subunit 10</fullName>
    </recommendedName>
</protein>
<comment type="function">
    <text evidence="6">Functions as a component of both the DNA-binding general transcription initiation factor complex TFIID and the transcription coactivator SAGA complex. Binding of TFIID to a promoter (with or without TATA element) is the initial step in pre-initiation complex (PIC) formation. TFIID plays a key role in the regulation of gene expression by RNA polymerase II through different activities such as transcription activator interaction, core promoter recognition and selectivity, TFIIA and TFIIB interaction, chromatin modification (histone acetylation by TAF1), facilitation of DNA opening and initiation of transcription. SAGA acts as a general cofactor required for essentially all RNA polymerase II transcription. At the promoters, SAGA is required for transcription pre-initiation complex (PIC) recruitment. It influences RNA polymerase II transcriptional activity through different activities such as TBP interaction (via core/TAF module) and promoter selectivity, interaction with transcription activators (via Tra1/SPT module), and chromatin modification through histone acetylation (via HAT module) and deubiquitination (via DUB module). SAGA preferentially acetylates histones H3 (to form H3K9ac, H3K14ac, H3K18ac and H3K23ac) and H2B and deubiquitinates histone H2B. SAGA interacts with DNA via upstream activating sequences (UASs).</text>
</comment>
<dbReference type="GO" id="GO:0000124">
    <property type="term" value="C:SAGA complex"/>
    <property type="evidence" value="ECO:0007669"/>
    <property type="project" value="EnsemblFungi"/>
</dbReference>
<sequence length="203" mass="22965">MKGEASENDFANKVTLPDQEVSKDAGVKMEEDADESHRSEDTAKEMDHNNDTSEKEGGGEDVEAVDDEDTELPEEEEEAESPRKRTKQDRETARKDRSLAELLLMLDEYRPVTPDAVTDYYLARSGFECDDIRVKRLLALAAQKFVSDIAVDALQYCKIRGQGPQTKDRRNMTKDKRTVLTMDDLSAALADHGVNMKKPEYFL</sequence>
<proteinExistence type="inferred from homology"/>
<evidence type="ECO:0000256" key="7">
    <source>
        <dbReference type="SAM" id="MobiDB-lite"/>
    </source>
</evidence>
<evidence type="ECO:0000256" key="3">
    <source>
        <dbReference type="ARBA" id="ARBA00023163"/>
    </source>
</evidence>
<dbReference type="OrthoDB" id="154356at2759"/>
<feature type="compositionally biased region" description="Basic and acidic residues" evidence="7">
    <location>
        <begin position="80"/>
        <end position="94"/>
    </location>
</feature>
<dbReference type="PANTHER" id="PTHR21242:SF0">
    <property type="entry name" value="TRANSCRIPTION INITIATION FACTOR TFIID SUBUNIT 10"/>
    <property type="match status" value="1"/>
</dbReference>
<dbReference type="PIRSF" id="PIRSF017246">
    <property type="entry name" value="TFIID_TAF10"/>
    <property type="match status" value="1"/>
</dbReference>
<dbReference type="eggNOG" id="KOG3423">
    <property type="taxonomic scope" value="Eukaryota"/>
</dbReference>
<name>A0A0L0HKS7_SPIPD</name>
<keyword evidence="9" id="KW-1185">Reference proteome</keyword>
<comment type="similarity">
    <text evidence="5 6">Belongs to the TAF10 family.</text>
</comment>
<evidence type="ECO:0000256" key="6">
    <source>
        <dbReference type="PIRNR" id="PIRNR017246"/>
    </source>
</evidence>
<dbReference type="GeneID" id="27687008"/>
<dbReference type="CDD" id="cd07982">
    <property type="entry name" value="HFD_TAF10"/>
    <property type="match status" value="1"/>
</dbReference>
<evidence type="ECO:0000256" key="1">
    <source>
        <dbReference type="ARBA" id="ARBA00004123"/>
    </source>
</evidence>
<dbReference type="STRING" id="645134.A0A0L0HKS7"/>